<proteinExistence type="predicted"/>
<organism evidence="1 2">
    <name type="scientific">Crenobacter caeni</name>
    <dbReference type="NCBI Taxonomy" id="2705474"/>
    <lineage>
        <taxon>Bacteria</taxon>
        <taxon>Pseudomonadati</taxon>
        <taxon>Pseudomonadota</taxon>
        <taxon>Betaproteobacteria</taxon>
        <taxon>Neisseriales</taxon>
        <taxon>Neisseriaceae</taxon>
        <taxon>Crenobacter</taxon>
    </lineage>
</organism>
<accession>A0A6B2KRX6</accession>
<sequence length="252" mass="25873">MLLTGLPPLPPASIPAGAWATLLQLDAQVWLVDAAGRRQPLPEWPPGVPRPENGAPLPVRVLARAPLQLVAAQPAGISTSTVEAVPATLAASGETAAWRAPALAPWLRQAGEVAPTLLAGGPLWPFVPAPVPGRVKVPVCGIAGQAGADAERGELWCVFVGQDGRRVQLSLAAAGGAGVLTLSGEADVLQALRGRLALLAAALACLPLRMVWQTLDAPPVPGHGRRGRVDASLARLMPAVARRLGLRRASPG</sequence>
<dbReference type="Proteomes" id="UP000482578">
    <property type="component" value="Unassembled WGS sequence"/>
</dbReference>
<dbReference type="EMBL" id="JAAGAA010000006">
    <property type="protein sequence ID" value="NDV12811.1"/>
    <property type="molecule type" value="Genomic_DNA"/>
</dbReference>
<dbReference type="RefSeq" id="WP_163316025.1">
    <property type="nucleotide sequence ID" value="NZ_JAAGAA010000006.1"/>
</dbReference>
<keyword evidence="2" id="KW-1185">Reference proteome</keyword>
<dbReference type="AlphaFoldDB" id="A0A6B2KRX6"/>
<reference evidence="1 2" key="1">
    <citation type="submission" date="2020-02" db="EMBL/GenBank/DDBJ databases">
        <authorList>
            <person name="Yang Z."/>
        </authorList>
    </citation>
    <scope>NUCLEOTIDE SEQUENCE [LARGE SCALE GENOMIC DNA]</scope>
    <source>
        <strain evidence="1 2">HX-7-9</strain>
    </source>
</reference>
<protein>
    <submittedName>
        <fullName evidence="1">Uncharacterized protein</fullName>
    </submittedName>
</protein>
<evidence type="ECO:0000313" key="1">
    <source>
        <dbReference type="EMBL" id="NDV12811.1"/>
    </source>
</evidence>
<gene>
    <name evidence="1" type="ORF">GZH52_08335</name>
</gene>
<comment type="caution">
    <text evidence="1">The sequence shown here is derived from an EMBL/GenBank/DDBJ whole genome shotgun (WGS) entry which is preliminary data.</text>
</comment>
<name>A0A6B2KRX6_9NEIS</name>
<evidence type="ECO:0000313" key="2">
    <source>
        <dbReference type="Proteomes" id="UP000482578"/>
    </source>
</evidence>